<dbReference type="InterPro" id="IPR005829">
    <property type="entry name" value="Sugar_transporter_CS"/>
</dbReference>
<dbReference type="InterPro" id="IPR005828">
    <property type="entry name" value="MFS_sugar_transport-like"/>
</dbReference>
<evidence type="ECO:0000256" key="5">
    <source>
        <dbReference type="RuleBase" id="RU003346"/>
    </source>
</evidence>
<protein>
    <submittedName>
        <fullName evidence="9">Solute carrier family 2</fullName>
    </submittedName>
</protein>
<comment type="similarity">
    <text evidence="5">Belongs to the major facilitator superfamily. Sugar transporter (TC 2.A.1.1) family.</text>
</comment>
<reference evidence="9 10" key="1">
    <citation type="submission" date="2021-05" db="EMBL/GenBank/DDBJ databases">
        <authorList>
            <person name="Zahm M."/>
            <person name="Klopp C."/>
            <person name="Cabau C."/>
            <person name="Kuhl H."/>
            <person name="Suciu R."/>
            <person name="Ciorpac M."/>
            <person name="Holostenco D."/>
            <person name="Gessner J."/>
            <person name="Wuertz S."/>
            <person name="Hohne C."/>
            <person name="Stock M."/>
            <person name="Gislard M."/>
            <person name="Lluch J."/>
            <person name="Milhes M."/>
            <person name="Lampietro C."/>
            <person name="Lopez Roques C."/>
            <person name="Donnadieu C."/>
            <person name="Du K."/>
            <person name="Schartl M."/>
            <person name="Guiguen Y."/>
        </authorList>
    </citation>
    <scope>NUCLEOTIDE SEQUENCE [LARGE SCALE GENOMIC DNA]</scope>
    <source>
        <strain evidence="9">Hh-F2</strain>
        <tissue evidence="9">Blood</tissue>
    </source>
</reference>
<feature type="transmembrane region" description="Helical" evidence="7">
    <location>
        <begin position="66"/>
        <end position="86"/>
    </location>
</feature>
<evidence type="ECO:0000259" key="8">
    <source>
        <dbReference type="PROSITE" id="PS50850"/>
    </source>
</evidence>
<dbReference type="PROSITE" id="PS50850">
    <property type="entry name" value="MFS"/>
    <property type="match status" value="1"/>
</dbReference>
<comment type="caution">
    <text evidence="9">The sequence shown here is derived from an EMBL/GenBank/DDBJ whole genome shotgun (WGS) entry which is preliminary data.</text>
</comment>
<feature type="region of interest" description="Disordered" evidence="6">
    <location>
        <begin position="482"/>
        <end position="501"/>
    </location>
</feature>
<dbReference type="InterPro" id="IPR045263">
    <property type="entry name" value="GLUT"/>
</dbReference>
<organism evidence="9 10">
    <name type="scientific">Huso huso</name>
    <name type="common">Beluga</name>
    <name type="synonym">Acipenser huso</name>
    <dbReference type="NCBI Taxonomy" id="61971"/>
    <lineage>
        <taxon>Eukaryota</taxon>
        <taxon>Metazoa</taxon>
        <taxon>Chordata</taxon>
        <taxon>Craniata</taxon>
        <taxon>Vertebrata</taxon>
        <taxon>Euteleostomi</taxon>
        <taxon>Actinopterygii</taxon>
        <taxon>Chondrostei</taxon>
        <taxon>Acipenseriformes</taxon>
        <taxon>Acipenseridae</taxon>
        <taxon>Huso</taxon>
    </lineage>
</organism>
<feature type="transmembrane region" description="Helical" evidence="7">
    <location>
        <begin position="345"/>
        <end position="362"/>
    </location>
</feature>
<accession>A0ABR0YVB9</accession>
<dbReference type="PANTHER" id="PTHR23503">
    <property type="entry name" value="SOLUTE CARRIER FAMILY 2"/>
    <property type="match status" value="1"/>
</dbReference>
<feature type="transmembrane region" description="Helical" evidence="7">
    <location>
        <begin position="189"/>
        <end position="210"/>
    </location>
</feature>
<dbReference type="Gene3D" id="1.20.1250.20">
    <property type="entry name" value="MFS general substrate transporter like domains"/>
    <property type="match status" value="1"/>
</dbReference>
<dbReference type="NCBIfam" id="TIGR00879">
    <property type="entry name" value="SP"/>
    <property type="match status" value="1"/>
</dbReference>
<proteinExistence type="inferred from homology"/>
<evidence type="ECO:0000256" key="3">
    <source>
        <dbReference type="ARBA" id="ARBA00022989"/>
    </source>
</evidence>
<gene>
    <name evidence="9" type="ORF">HHUSO_G22946</name>
</gene>
<feature type="transmembrane region" description="Helical" evidence="7">
    <location>
        <begin position="275"/>
        <end position="294"/>
    </location>
</feature>
<comment type="subcellular location">
    <subcellularLocation>
        <location evidence="1">Membrane</location>
        <topology evidence="1">Multi-pass membrane protein</topology>
    </subcellularLocation>
</comment>
<evidence type="ECO:0000256" key="6">
    <source>
        <dbReference type="SAM" id="MobiDB-lite"/>
    </source>
</evidence>
<dbReference type="PROSITE" id="PS00217">
    <property type="entry name" value="SUGAR_TRANSPORT_2"/>
    <property type="match status" value="1"/>
</dbReference>
<keyword evidence="3 7" id="KW-1133">Transmembrane helix</keyword>
<feature type="transmembrane region" description="Helical" evidence="7">
    <location>
        <begin position="436"/>
        <end position="457"/>
    </location>
</feature>
<name>A0ABR0YVB9_HUSHU</name>
<keyword evidence="5" id="KW-0813">Transport</keyword>
<feature type="domain" description="Major facilitator superfamily (MFS) profile" evidence="8">
    <location>
        <begin position="18"/>
        <end position="461"/>
    </location>
</feature>
<dbReference type="PRINTS" id="PR00171">
    <property type="entry name" value="SUGRTRNSPORT"/>
</dbReference>
<feature type="transmembrane region" description="Helical" evidence="7">
    <location>
        <begin position="158"/>
        <end position="177"/>
    </location>
</feature>
<feature type="transmembrane region" description="Helical" evidence="7">
    <location>
        <begin position="98"/>
        <end position="115"/>
    </location>
</feature>
<feature type="transmembrane region" description="Helical" evidence="7">
    <location>
        <begin position="407"/>
        <end position="430"/>
    </location>
</feature>
<dbReference type="InterPro" id="IPR036259">
    <property type="entry name" value="MFS_trans_sf"/>
</dbReference>
<dbReference type="InterPro" id="IPR003663">
    <property type="entry name" value="Sugar/inositol_transpt"/>
</dbReference>
<evidence type="ECO:0000256" key="4">
    <source>
        <dbReference type="ARBA" id="ARBA00023136"/>
    </source>
</evidence>
<feature type="transmembrane region" description="Helical" evidence="7">
    <location>
        <begin position="314"/>
        <end position="333"/>
    </location>
</feature>
<sequence>MTHALSDLCHSPMLVLAIFVLGIGGTFQYGFQISVLNSPSPYIKKFLNETWLMRYGAALEDWKLNLIWSFIISLYAVGGLIGALNAGHLAVKYGRKRCLLSNNFVAIAGGVMMGLSRRAQSFEMIMVGRFLYGINAGISLNVQTMYLGESAPKRLRGLVSMTVSTFLSIGKLSGQLLGLNEILGSEDLWPVLLAFSVVPALIQLVSLPFFPETPRYLLIDKGDQVQCEKAIQRLWGKGDYRSEIHDMVLEHAAIKGEKSKSVLELILEKSLRWQLLTVIVTFTTLQLCGINAIYLYSFDVFRAAGIPTHQVRYVALGTGLCEIFTSLFCGLLIESTGRRVLLLRGYWCMALVLGLLTVTIFLQDQLIWMSYCSMALIFAFIFFFGSGPAGVTAPLPGEIFNQACRPAAFVIGGSLNWMGLFIIGMIVPILVDTLDYLCFIIFLGFCFFSGVYVWFYFPETKGKTVLEITEDFQKMHSKTQTEAAETVENHKELQSVTSTKL</sequence>
<keyword evidence="10" id="KW-1185">Reference proteome</keyword>
<keyword evidence="2 7" id="KW-0812">Transmembrane</keyword>
<dbReference type="SUPFAM" id="SSF103473">
    <property type="entry name" value="MFS general substrate transporter"/>
    <property type="match status" value="1"/>
</dbReference>
<evidence type="ECO:0000313" key="10">
    <source>
        <dbReference type="Proteomes" id="UP001369086"/>
    </source>
</evidence>
<keyword evidence="4 7" id="KW-0472">Membrane</keyword>
<feature type="transmembrane region" description="Helical" evidence="7">
    <location>
        <begin position="12"/>
        <end position="31"/>
    </location>
</feature>
<dbReference type="Pfam" id="PF00083">
    <property type="entry name" value="Sugar_tr"/>
    <property type="match status" value="1"/>
</dbReference>
<dbReference type="CDD" id="cd17432">
    <property type="entry name" value="MFS_GLUT_Class2"/>
    <property type="match status" value="1"/>
</dbReference>
<dbReference type="InterPro" id="IPR020846">
    <property type="entry name" value="MFS_dom"/>
</dbReference>
<dbReference type="PANTHER" id="PTHR23503:SF54">
    <property type="entry name" value="MAJOR FACILITATOR SUPERFAMILY (MFS) PROFILE DOMAIN-CONTAINING PROTEIN"/>
    <property type="match status" value="1"/>
</dbReference>
<evidence type="ECO:0000256" key="2">
    <source>
        <dbReference type="ARBA" id="ARBA00022692"/>
    </source>
</evidence>
<dbReference type="EMBL" id="JAHFZB010000022">
    <property type="protein sequence ID" value="KAK6476528.1"/>
    <property type="molecule type" value="Genomic_DNA"/>
</dbReference>
<feature type="transmembrane region" description="Helical" evidence="7">
    <location>
        <begin position="368"/>
        <end position="395"/>
    </location>
</feature>
<evidence type="ECO:0000256" key="1">
    <source>
        <dbReference type="ARBA" id="ARBA00004141"/>
    </source>
</evidence>
<feature type="transmembrane region" description="Helical" evidence="7">
    <location>
        <begin position="127"/>
        <end position="146"/>
    </location>
</feature>
<evidence type="ECO:0000313" key="9">
    <source>
        <dbReference type="EMBL" id="KAK6476528.1"/>
    </source>
</evidence>
<evidence type="ECO:0000256" key="7">
    <source>
        <dbReference type="SAM" id="Phobius"/>
    </source>
</evidence>
<dbReference type="Proteomes" id="UP001369086">
    <property type="component" value="Unassembled WGS sequence"/>
</dbReference>